<evidence type="ECO:0000313" key="1">
    <source>
        <dbReference type="EMBL" id="SOB72498.1"/>
    </source>
</evidence>
<name>A0A285PS98_9FIRM</name>
<dbReference type="KEGG" id="ehl:EHLA_1793"/>
<dbReference type="AlphaFoldDB" id="A0A285PS98"/>
<keyword evidence="2" id="KW-1185">Reference proteome</keyword>
<gene>
    <name evidence="1" type="ORF">EHLA_1793</name>
</gene>
<reference evidence="2" key="1">
    <citation type="submission" date="2017-09" db="EMBL/GenBank/DDBJ databases">
        <authorList>
            <person name="Shetty A S."/>
        </authorList>
    </citation>
    <scope>NUCLEOTIDE SEQUENCE [LARGE SCALE GENOMIC DNA]</scope>
</reference>
<dbReference type="Proteomes" id="UP000217549">
    <property type="component" value="Chromosome I"/>
</dbReference>
<sequence>MWQYGSGRCTLKTAHRKFSIKRAMQTANDADGGNVFPDITAEEAGYSATARIERKRERTRDGALQRNVRKRHQISMIRKSFYITVQRISITDAIASFISIRLSAI</sequence>
<protein>
    <submittedName>
        <fullName evidence="1">Uncharacterized protein</fullName>
    </submittedName>
</protein>
<accession>A0A285PS98</accession>
<organism evidence="1 2">
    <name type="scientific">Anaerobutyricum hallii</name>
    <dbReference type="NCBI Taxonomy" id="39488"/>
    <lineage>
        <taxon>Bacteria</taxon>
        <taxon>Bacillati</taxon>
        <taxon>Bacillota</taxon>
        <taxon>Clostridia</taxon>
        <taxon>Lachnospirales</taxon>
        <taxon>Lachnospiraceae</taxon>
        <taxon>Anaerobutyricum</taxon>
    </lineage>
</organism>
<proteinExistence type="predicted"/>
<dbReference type="EMBL" id="LT907978">
    <property type="protein sequence ID" value="SOB72498.1"/>
    <property type="molecule type" value="Genomic_DNA"/>
</dbReference>
<evidence type="ECO:0000313" key="2">
    <source>
        <dbReference type="Proteomes" id="UP000217549"/>
    </source>
</evidence>